<dbReference type="AlphaFoldDB" id="A0A8H5ET48"/>
<name>A0A8H5ET48_9AGAR</name>
<feature type="region of interest" description="Disordered" evidence="1">
    <location>
        <begin position="166"/>
        <end position="186"/>
    </location>
</feature>
<reference evidence="2 3" key="1">
    <citation type="journal article" date="2020" name="ISME J.">
        <title>Uncovering the hidden diversity of litter-decomposition mechanisms in mushroom-forming fungi.</title>
        <authorList>
            <person name="Floudas D."/>
            <person name="Bentzer J."/>
            <person name="Ahren D."/>
            <person name="Johansson T."/>
            <person name="Persson P."/>
            <person name="Tunlid A."/>
        </authorList>
    </citation>
    <scope>NUCLEOTIDE SEQUENCE [LARGE SCALE GENOMIC DNA]</scope>
    <source>
        <strain evidence="2 3">CBS 175.51</strain>
    </source>
</reference>
<sequence length="186" mass="20569">MRRTHLLPQASASNSRYLTHASHSPSPSSLGLELSKDCAPNDSIPTHTFQTHLLLMAVDSPVSSHPNPSTPCITLIYSPKIPPWTLRTRPPRTISIPTDNIRFQVLYLILLPLDCLVSSHFALTYPSPTNPRPPTARSWFQYPSIPTSFLENRVCPATGLYRLGQPCPHTIQDDSEDSDGTNSEDG</sequence>
<feature type="compositionally biased region" description="Low complexity" evidence="1">
    <location>
        <begin position="22"/>
        <end position="33"/>
    </location>
</feature>
<evidence type="ECO:0000256" key="1">
    <source>
        <dbReference type="SAM" id="MobiDB-lite"/>
    </source>
</evidence>
<accession>A0A8H5ET48</accession>
<keyword evidence="3" id="KW-1185">Reference proteome</keyword>
<evidence type="ECO:0000313" key="3">
    <source>
        <dbReference type="Proteomes" id="UP000541558"/>
    </source>
</evidence>
<comment type="caution">
    <text evidence="2">The sequence shown here is derived from an EMBL/GenBank/DDBJ whole genome shotgun (WGS) entry which is preliminary data.</text>
</comment>
<evidence type="ECO:0000313" key="2">
    <source>
        <dbReference type="EMBL" id="KAF5311485.1"/>
    </source>
</evidence>
<dbReference type="Proteomes" id="UP000541558">
    <property type="component" value="Unassembled WGS sequence"/>
</dbReference>
<feature type="compositionally biased region" description="Acidic residues" evidence="1">
    <location>
        <begin position="173"/>
        <end position="186"/>
    </location>
</feature>
<feature type="region of interest" description="Disordered" evidence="1">
    <location>
        <begin position="13"/>
        <end position="34"/>
    </location>
</feature>
<gene>
    <name evidence="2" type="ORF">D9611_011601</name>
</gene>
<proteinExistence type="predicted"/>
<dbReference type="EMBL" id="JAACJK010000226">
    <property type="protein sequence ID" value="KAF5311485.1"/>
    <property type="molecule type" value="Genomic_DNA"/>
</dbReference>
<organism evidence="2 3">
    <name type="scientific">Ephemerocybe angulata</name>
    <dbReference type="NCBI Taxonomy" id="980116"/>
    <lineage>
        <taxon>Eukaryota</taxon>
        <taxon>Fungi</taxon>
        <taxon>Dikarya</taxon>
        <taxon>Basidiomycota</taxon>
        <taxon>Agaricomycotina</taxon>
        <taxon>Agaricomycetes</taxon>
        <taxon>Agaricomycetidae</taxon>
        <taxon>Agaricales</taxon>
        <taxon>Agaricineae</taxon>
        <taxon>Psathyrellaceae</taxon>
        <taxon>Ephemerocybe</taxon>
    </lineage>
</organism>
<protein>
    <submittedName>
        <fullName evidence="2">Uncharacterized protein</fullName>
    </submittedName>
</protein>